<dbReference type="RefSeq" id="WP_053101381.1">
    <property type="nucleotide sequence ID" value="NZ_CP012365.1"/>
</dbReference>
<feature type="domain" description="Aminotransferase class I/classII large" evidence="6">
    <location>
        <begin position="29"/>
        <end position="372"/>
    </location>
</feature>
<name>A0A0K1XFI4_9GAMM</name>
<dbReference type="GO" id="GO:0016212">
    <property type="term" value="F:kynurenine-oxoglutarate transaminase activity"/>
    <property type="evidence" value="ECO:0007669"/>
    <property type="project" value="TreeGrafter"/>
</dbReference>
<comment type="similarity">
    <text evidence="2">Belongs to the class-I pyridoxal-phosphate-dependent aminotransferase family.</text>
</comment>
<dbReference type="Gene3D" id="3.90.1150.10">
    <property type="entry name" value="Aspartate Aminotransferase, domain 1"/>
    <property type="match status" value="1"/>
</dbReference>
<dbReference type="FunFam" id="3.40.640.10:FF:000033">
    <property type="entry name" value="Aspartate aminotransferase"/>
    <property type="match status" value="1"/>
</dbReference>
<dbReference type="STRING" id="1697053.AKN87_11680"/>
<evidence type="ECO:0000256" key="5">
    <source>
        <dbReference type="ARBA" id="ARBA00022898"/>
    </source>
</evidence>
<proteinExistence type="inferred from homology"/>
<keyword evidence="3 7" id="KW-0032">Aminotransferase</keyword>
<dbReference type="InterPro" id="IPR015422">
    <property type="entry name" value="PyrdxlP-dep_Trfase_small"/>
</dbReference>
<keyword evidence="4 7" id="KW-0808">Transferase</keyword>
<evidence type="ECO:0000256" key="2">
    <source>
        <dbReference type="ARBA" id="ARBA00007441"/>
    </source>
</evidence>
<gene>
    <name evidence="7" type="ORF">AKN88_09175</name>
</gene>
<evidence type="ECO:0000256" key="3">
    <source>
        <dbReference type="ARBA" id="ARBA00022576"/>
    </source>
</evidence>
<organism evidence="7 8">
    <name type="scientific">Thiopseudomonas alkaliphila</name>
    <dbReference type="NCBI Taxonomy" id="1697053"/>
    <lineage>
        <taxon>Bacteria</taxon>
        <taxon>Pseudomonadati</taxon>
        <taxon>Pseudomonadota</taxon>
        <taxon>Gammaproteobacteria</taxon>
        <taxon>Pseudomonadales</taxon>
        <taxon>Pseudomonadaceae</taxon>
        <taxon>Thiopseudomonas</taxon>
    </lineage>
</organism>
<evidence type="ECO:0000313" key="8">
    <source>
        <dbReference type="Proteomes" id="UP000063953"/>
    </source>
</evidence>
<reference evidence="7 8" key="1">
    <citation type="journal article" date="2015" name="Genome Announc.">
        <title>Genome Sequences of Oblitimonas alkaliphila gen. nov. sp. nov. (Proposed), a Novel Bacterium of the Pseudomonadaceae Family.</title>
        <authorList>
            <person name="Lauer A.C."/>
            <person name="Nicholson A.C."/>
            <person name="Humrighouse B.W."/>
            <person name="Emery B."/>
            <person name="Drobish A."/>
            <person name="Juieng P."/>
            <person name="Loparev V."/>
            <person name="McQuiston J.R."/>
        </authorList>
    </citation>
    <scope>NUCLEOTIDE SEQUENCE [LARGE SCALE GENOMIC DNA]</scope>
    <source>
        <strain evidence="7 8">E5571</strain>
    </source>
</reference>
<dbReference type="PANTHER" id="PTHR43807">
    <property type="entry name" value="FI04487P"/>
    <property type="match status" value="1"/>
</dbReference>
<comment type="cofactor">
    <cofactor evidence="1">
        <name>pyridoxal 5'-phosphate</name>
        <dbReference type="ChEBI" id="CHEBI:597326"/>
    </cofactor>
</comment>
<protein>
    <submittedName>
        <fullName evidence="7">Aminotransferase</fullName>
    </submittedName>
</protein>
<dbReference type="Proteomes" id="UP000063953">
    <property type="component" value="Chromosome"/>
</dbReference>
<dbReference type="InterPro" id="IPR051326">
    <property type="entry name" value="Kynurenine-oxoglutarate_AT"/>
</dbReference>
<dbReference type="Gene3D" id="3.40.640.10">
    <property type="entry name" value="Type I PLP-dependent aspartate aminotransferase-like (Major domain)"/>
    <property type="match status" value="1"/>
</dbReference>
<dbReference type="CDD" id="cd00609">
    <property type="entry name" value="AAT_like"/>
    <property type="match status" value="1"/>
</dbReference>
<keyword evidence="5" id="KW-0663">Pyridoxal phosphate</keyword>
<evidence type="ECO:0000256" key="1">
    <source>
        <dbReference type="ARBA" id="ARBA00001933"/>
    </source>
</evidence>
<dbReference type="GO" id="GO:0005737">
    <property type="term" value="C:cytoplasm"/>
    <property type="evidence" value="ECO:0007669"/>
    <property type="project" value="TreeGrafter"/>
</dbReference>
<dbReference type="InterPro" id="IPR015421">
    <property type="entry name" value="PyrdxlP-dep_Trfase_major"/>
</dbReference>
<dbReference type="PANTHER" id="PTHR43807:SF20">
    <property type="entry name" value="FI04487P"/>
    <property type="match status" value="1"/>
</dbReference>
<evidence type="ECO:0000259" key="6">
    <source>
        <dbReference type="Pfam" id="PF00155"/>
    </source>
</evidence>
<dbReference type="SUPFAM" id="SSF53383">
    <property type="entry name" value="PLP-dependent transferases"/>
    <property type="match status" value="1"/>
</dbReference>
<dbReference type="GO" id="GO:0030170">
    <property type="term" value="F:pyridoxal phosphate binding"/>
    <property type="evidence" value="ECO:0007669"/>
    <property type="project" value="InterPro"/>
</dbReference>
<dbReference type="EMBL" id="CP012365">
    <property type="protein sequence ID" value="AKX60081.1"/>
    <property type="molecule type" value="Genomic_DNA"/>
</dbReference>
<evidence type="ECO:0000313" key="7">
    <source>
        <dbReference type="EMBL" id="AKX60081.1"/>
    </source>
</evidence>
<evidence type="ECO:0000256" key="4">
    <source>
        <dbReference type="ARBA" id="ARBA00022679"/>
    </source>
</evidence>
<sequence>MLTLNSKLPHVGTTIFAQMSQLAQQHQALNLAQGFPDFPAPEPLLAALGKHALAGQNQYAPLAGLPELREQVAAKIARLYRQQVSAEQEVTITPGATEAIFCAIQAFVGAGDEVLVFDPCYDSYEPSVQLAGGHCIHLPLRLPEFQIDWQQVAEAISPRTRMIILNSPHNPSGAVMSHEDLLQLTELVRDTNIIILSDEVYEHLVFDGASHQSVLAYEELYARSCVVSSFGKTYHVTGWKTGYIVAPAKLTEEIRKVHQFVNFCGVTPVQYALADFMRAHPEHVDELPSFYQQKRDHLCQLLKPSRFKWVPTQSTYFQLLDYSAIQPTFSDLQMTEWLVKECGIAAIPLSVFYQQPPAEQRLIRICFAKQTHTLDQAGALLCQI</sequence>
<dbReference type="InterPro" id="IPR004839">
    <property type="entry name" value="Aminotransferase_I/II_large"/>
</dbReference>
<dbReference type="PATRIC" id="fig|1698449.3.peg.1846"/>
<dbReference type="InterPro" id="IPR015424">
    <property type="entry name" value="PyrdxlP-dep_Trfase"/>
</dbReference>
<accession>A0A0K1XFI4</accession>
<dbReference type="NCBIfam" id="NF006569">
    <property type="entry name" value="PRK09082.1"/>
    <property type="match status" value="1"/>
</dbReference>
<dbReference type="Pfam" id="PF00155">
    <property type="entry name" value="Aminotran_1_2"/>
    <property type="match status" value="1"/>
</dbReference>
<dbReference type="AlphaFoldDB" id="A0A0K1XFI4"/>
<keyword evidence="8" id="KW-1185">Reference proteome</keyword>